<feature type="non-terminal residue" evidence="1">
    <location>
        <position position="1"/>
    </location>
</feature>
<dbReference type="AlphaFoldDB" id="A0A392S1M7"/>
<name>A0A392S1M7_9FABA</name>
<accession>A0A392S1M7</accession>
<organism evidence="1 2">
    <name type="scientific">Trifolium medium</name>
    <dbReference type="NCBI Taxonomy" id="97028"/>
    <lineage>
        <taxon>Eukaryota</taxon>
        <taxon>Viridiplantae</taxon>
        <taxon>Streptophyta</taxon>
        <taxon>Embryophyta</taxon>
        <taxon>Tracheophyta</taxon>
        <taxon>Spermatophyta</taxon>
        <taxon>Magnoliopsida</taxon>
        <taxon>eudicotyledons</taxon>
        <taxon>Gunneridae</taxon>
        <taxon>Pentapetalae</taxon>
        <taxon>rosids</taxon>
        <taxon>fabids</taxon>
        <taxon>Fabales</taxon>
        <taxon>Fabaceae</taxon>
        <taxon>Papilionoideae</taxon>
        <taxon>50 kb inversion clade</taxon>
        <taxon>NPAAA clade</taxon>
        <taxon>Hologalegina</taxon>
        <taxon>IRL clade</taxon>
        <taxon>Trifolieae</taxon>
        <taxon>Trifolium</taxon>
    </lineage>
</organism>
<proteinExistence type="predicted"/>
<protein>
    <submittedName>
        <fullName evidence="1">Uncharacterized protein</fullName>
    </submittedName>
</protein>
<sequence>WCWLGSLEYAPLKVSGSIPSDVNFGRLVHTEQNNYDFKWDPRKWMAGLVPSNNINNSLSNNSVNNTRYLCKTSQISFSVSVG</sequence>
<dbReference type="EMBL" id="LXQA010297814">
    <property type="protein sequence ID" value="MCI41910.1"/>
    <property type="molecule type" value="Genomic_DNA"/>
</dbReference>
<reference evidence="1 2" key="1">
    <citation type="journal article" date="2018" name="Front. Plant Sci.">
        <title>Red Clover (Trifolium pratense) and Zigzag Clover (T. medium) - A Picture of Genomic Similarities and Differences.</title>
        <authorList>
            <person name="Dluhosova J."/>
            <person name="Istvanek J."/>
            <person name="Nedelnik J."/>
            <person name="Repkova J."/>
        </authorList>
    </citation>
    <scope>NUCLEOTIDE SEQUENCE [LARGE SCALE GENOMIC DNA]</scope>
    <source>
        <strain evidence="2">cv. 10/8</strain>
        <tissue evidence="1">Leaf</tissue>
    </source>
</reference>
<keyword evidence="2" id="KW-1185">Reference proteome</keyword>
<comment type="caution">
    <text evidence="1">The sequence shown here is derived from an EMBL/GenBank/DDBJ whole genome shotgun (WGS) entry which is preliminary data.</text>
</comment>
<evidence type="ECO:0000313" key="2">
    <source>
        <dbReference type="Proteomes" id="UP000265520"/>
    </source>
</evidence>
<dbReference type="Proteomes" id="UP000265520">
    <property type="component" value="Unassembled WGS sequence"/>
</dbReference>
<evidence type="ECO:0000313" key="1">
    <source>
        <dbReference type="EMBL" id="MCI41910.1"/>
    </source>
</evidence>